<evidence type="ECO:0008006" key="3">
    <source>
        <dbReference type="Google" id="ProtNLM"/>
    </source>
</evidence>
<dbReference type="Proteomes" id="UP000824334">
    <property type="component" value="Chromosome"/>
</dbReference>
<reference evidence="1 2" key="1">
    <citation type="submission" date="2021-07" db="EMBL/GenBank/DDBJ databases">
        <title>Isolation and characterization of bacteria from a gold mining with a capacity of golden bioaccumulation.</title>
        <authorList>
            <person name="Yang X.J."/>
        </authorList>
    </citation>
    <scope>NUCLEOTIDE SEQUENCE [LARGE SCALE GENOMIC DNA]</scope>
    <source>
        <strain evidence="1 2">Au29</strain>
    </source>
</reference>
<protein>
    <recommendedName>
        <fullName evidence="3">PD-(D/E)XK endonuclease-like domain-containing protein</fullName>
    </recommendedName>
</protein>
<dbReference type="EMBL" id="CP080034">
    <property type="protein sequence ID" value="QYC11508.1"/>
    <property type="molecule type" value="Genomic_DNA"/>
</dbReference>
<organism evidence="1 2">
    <name type="scientific">Brevundimonas nasdae</name>
    <dbReference type="NCBI Taxonomy" id="172043"/>
    <lineage>
        <taxon>Bacteria</taxon>
        <taxon>Pseudomonadati</taxon>
        <taxon>Pseudomonadota</taxon>
        <taxon>Alphaproteobacteria</taxon>
        <taxon>Caulobacterales</taxon>
        <taxon>Caulobacteraceae</taxon>
        <taxon>Brevundimonas</taxon>
    </lineage>
</organism>
<sequence>MKSWFQYRCERKVRYELSTDAELAAVPVVKDVREARWATLGNQFEERVVARLASEASVLRPANPNESLSERLTLAFLRGERSETYAAQINLKPGRIPRFLEGTGLNLNRNIADLLRRDVLPDGRVRFTVIDVKATRRATLFHKSQVAFYVRVLEERLAEIGVTGRVVLDREGEVWRIPDDGTADGDRWQAEVFHLRPYLRQVDEFCAQMLPKIAEKRIGIGRSDQTFHHLYFKCEQCAFLDHCVQTIEPSLGGARDVSAVPGVSHEAKRALTRMGIDTVGALATAHGLAKAPGAGWSLTRNAPRLIARAKALSDGEVLRTEDEHSFLMPPRTDVKLLLSLDYDPIDDRIAALGYRRVEAGAAPGEVVRIPATASLRDEADALVDVLGRLIADLTEIDRVNRDALDRGDEASMLYAHIFFYEPSEAMSLEKAVGRHLQDPRIRTGLLHLVRLFPPEDVVPEPEFKGAHHLPATAVRSVVEQLYALPVAVAYDLKQVSQALAVKGAQTPYIPVTAFERPFSSLLSIDVIRGLREAATNAPSIGAITHDVGARLDALQGVIGWLYAEHDRSAAEGRPLLRLSKRPFIFHETFDPLDAADLDVLLACELLENRAKLLETLVGLAQPASRRRDAGRCMAGLELMRTTPFGQDKLMVFRIPPVSQETDLGPNDFKLILTDDAPDHRLDVSSWPLVEARILAPSETDLAFPYIVKVVVRRHVYEGAVFQDLLRTTPMNGWHLDRPFFDVNTIKSERFLRHLAAGQAA</sequence>
<evidence type="ECO:0000313" key="2">
    <source>
        <dbReference type="Proteomes" id="UP000824334"/>
    </source>
</evidence>
<name>A0ABX8TL35_9CAUL</name>
<gene>
    <name evidence="1" type="ORF">KWG56_05895</name>
</gene>
<accession>A0ABX8TL35</accession>
<evidence type="ECO:0000313" key="1">
    <source>
        <dbReference type="EMBL" id="QYC11508.1"/>
    </source>
</evidence>
<dbReference type="RefSeq" id="WP_219354087.1">
    <property type="nucleotide sequence ID" value="NZ_CP080034.1"/>
</dbReference>
<proteinExistence type="predicted"/>
<keyword evidence="2" id="KW-1185">Reference proteome</keyword>
<dbReference type="GeneID" id="94374788"/>